<keyword evidence="11" id="KW-1185">Reference proteome</keyword>
<protein>
    <submittedName>
        <fullName evidence="10">POT family transporter peptide transport protein</fullName>
    </submittedName>
</protein>
<feature type="transmembrane region" description="Helical" evidence="9">
    <location>
        <begin position="102"/>
        <end position="118"/>
    </location>
</feature>
<dbReference type="InterPro" id="IPR036259">
    <property type="entry name" value="MFS_trans_sf"/>
</dbReference>
<dbReference type="Pfam" id="PF00854">
    <property type="entry name" value="PTR2"/>
    <property type="match status" value="1"/>
</dbReference>
<feature type="transmembrane region" description="Helical" evidence="9">
    <location>
        <begin position="206"/>
        <end position="225"/>
    </location>
</feature>
<dbReference type="InterPro" id="IPR018456">
    <property type="entry name" value="PTR2_symporter_CS"/>
</dbReference>
<keyword evidence="2 8" id="KW-0813">Transport</keyword>
<dbReference type="PANTHER" id="PTHR23517">
    <property type="entry name" value="RESISTANCE PROTEIN MDTM, PUTATIVE-RELATED-RELATED"/>
    <property type="match status" value="1"/>
</dbReference>
<dbReference type="AlphaFoldDB" id="A0A0W1A4W9"/>
<feature type="transmembrane region" description="Helical" evidence="9">
    <location>
        <begin position="20"/>
        <end position="38"/>
    </location>
</feature>
<keyword evidence="5" id="KW-0653">Protein transport</keyword>
<feature type="transmembrane region" description="Helical" evidence="9">
    <location>
        <begin position="339"/>
        <end position="359"/>
    </location>
</feature>
<dbReference type="PROSITE" id="PS01023">
    <property type="entry name" value="PTR2_2"/>
    <property type="match status" value="1"/>
</dbReference>
<evidence type="ECO:0000256" key="1">
    <source>
        <dbReference type="ARBA" id="ARBA00004651"/>
    </source>
</evidence>
<keyword evidence="5" id="KW-0571">Peptide transport</keyword>
<keyword evidence="7 9" id="KW-0472">Membrane</keyword>
<keyword evidence="3" id="KW-1003">Cell membrane</keyword>
<evidence type="ECO:0000256" key="9">
    <source>
        <dbReference type="SAM" id="Phobius"/>
    </source>
</evidence>
<evidence type="ECO:0000256" key="3">
    <source>
        <dbReference type="ARBA" id="ARBA00022475"/>
    </source>
</evidence>
<dbReference type="FunFam" id="1.20.1250.20:FF:000017">
    <property type="entry name" value="Dipeptide and tripeptide permease A"/>
    <property type="match status" value="1"/>
</dbReference>
<keyword evidence="4 8" id="KW-0812">Transmembrane</keyword>
<feature type="transmembrane region" description="Helical" evidence="9">
    <location>
        <begin position="308"/>
        <end position="327"/>
    </location>
</feature>
<evidence type="ECO:0000256" key="8">
    <source>
        <dbReference type="RuleBase" id="RU003755"/>
    </source>
</evidence>
<comment type="caution">
    <text evidence="10">The sequence shown here is derived from an EMBL/GenBank/DDBJ whole genome shotgun (WGS) entry which is preliminary data.</text>
</comment>
<dbReference type="OrthoDB" id="9772725at2"/>
<dbReference type="STRING" id="66969.Lwal_2018"/>
<accession>A0A0W1A4W9</accession>
<evidence type="ECO:0000256" key="2">
    <source>
        <dbReference type="ARBA" id="ARBA00022448"/>
    </source>
</evidence>
<feature type="transmembrane region" description="Helical" evidence="9">
    <location>
        <begin position="166"/>
        <end position="186"/>
    </location>
</feature>
<dbReference type="InterPro" id="IPR005279">
    <property type="entry name" value="Dipep/tripep_permease"/>
</dbReference>
<evidence type="ECO:0000313" key="10">
    <source>
        <dbReference type="EMBL" id="KTD76296.1"/>
    </source>
</evidence>
<dbReference type="RefSeq" id="WP_058480668.1">
    <property type="nucleotide sequence ID" value="NZ_CAAAIQ010000020.1"/>
</dbReference>
<dbReference type="NCBIfam" id="TIGR00924">
    <property type="entry name" value="yjdL_sub1_fam"/>
    <property type="match status" value="1"/>
</dbReference>
<proteinExistence type="inferred from homology"/>
<evidence type="ECO:0000256" key="5">
    <source>
        <dbReference type="ARBA" id="ARBA00022856"/>
    </source>
</evidence>
<feature type="transmembrane region" description="Helical" evidence="9">
    <location>
        <begin position="50"/>
        <end position="70"/>
    </location>
</feature>
<dbReference type="GO" id="GO:0042937">
    <property type="term" value="F:tripeptide transmembrane transporter activity"/>
    <property type="evidence" value="ECO:0007669"/>
    <property type="project" value="UniProtKB-ARBA"/>
</dbReference>
<feature type="transmembrane region" description="Helical" evidence="9">
    <location>
        <begin position="413"/>
        <end position="433"/>
    </location>
</feature>
<organism evidence="10 11">
    <name type="scientific">Legionella waltersii</name>
    <dbReference type="NCBI Taxonomy" id="66969"/>
    <lineage>
        <taxon>Bacteria</taxon>
        <taxon>Pseudomonadati</taxon>
        <taxon>Pseudomonadota</taxon>
        <taxon>Gammaproteobacteria</taxon>
        <taxon>Legionellales</taxon>
        <taxon>Legionellaceae</taxon>
        <taxon>Legionella</taxon>
    </lineage>
</organism>
<dbReference type="SUPFAM" id="SSF103473">
    <property type="entry name" value="MFS general substrate transporter"/>
    <property type="match status" value="1"/>
</dbReference>
<dbReference type="PANTHER" id="PTHR23517:SF15">
    <property type="entry name" value="PROTON-DEPENDENT OLIGOPEPTIDE FAMILY TRANSPORT PROTEIN"/>
    <property type="match status" value="1"/>
</dbReference>
<dbReference type="GO" id="GO:0035443">
    <property type="term" value="P:tripeptide transmembrane transport"/>
    <property type="evidence" value="ECO:0007669"/>
    <property type="project" value="UniProtKB-ARBA"/>
</dbReference>
<dbReference type="EMBL" id="LNZB01000051">
    <property type="protein sequence ID" value="KTD76296.1"/>
    <property type="molecule type" value="Genomic_DNA"/>
</dbReference>
<dbReference type="Proteomes" id="UP000054729">
    <property type="component" value="Unassembled WGS sequence"/>
</dbReference>
<evidence type="ECO:0000256" key="6">
    <source>
        <dbReference type="ARBA" id="ARBA00022989"/>
    </source>
</evidence>
<name>A0A0W1A4W9_9GAMM</name>
<dbReference type="InterPro" id="IPR050171">
    <property type="entry name" value="MFS_Transporters"/>
</dbReference>
<dbReference type="PATRIC" id="fig|66969.6.peg.2200"/>
<feature type="transmembrane region" description="Helical" evidence="9">
    <location>
        <begin position="231"/>
        <end position="250"/>
    </location>
</feature>
<keyword evidence="6 9" id="KW-1133">Transmembrane helix</keyword>
<evidence type="ECO:0000256" key="7">
    <source>
        <dbReference type="ARBA" id="ARBA00023136"/>
    </source>
</evidence>
<dbReference type="GO" id="GO:0015333">
    <property type="term" value="F:peptide:proton symporter activity"/>
    <property type="evidence" value="ECO:0007669"/>
    <property type="project" value="UniProtKB-ARBA"/>
</dbReference>
<evidence type="ECO:0000313" key="11">
    <source>
        <dbReference type="Proteomes" id="UP000054729"/>
    </source>
</evidence>
<dbReference type="GO" id="GO:0005886">
    <property type="term" value="C:plasma membrane"/>
    <property type="evidence" value="ECO:0007669"/>
    <property type="project" value="UniProtKB-SubCell"/>
</dbReference>
<feature type="transmembrane region" description="Helical" evidence="9">
    <location>
        <begin position="379"/>
        <end position="401"/>
    </location>
</feature>
<evidence type="ECO:0000256" key="4">
    <source>
        <dbReference type="ARBA" id="ARBA00022692"/>
    </source>
</evidence>
<feature type="transmembrane region" description="Helical" evidence="9">
    <location>
        <begin position="445"/>
        <end position="468"/>
    </location>
</feature>
<feature type="transmembrane region" description="Helical" evidence="9">
    <location>
        <begin position="79"/>
        <end position="96"/>
    </location>
</feature>
<dbReference type="InterPro" id="IPR000109">
    <property type="entry name" value="POT_fam"/>
</dbReference>
<feature type="transmembrane region" description="Helical" evidence="9">
    <location>
        <begin position="262"/>
        <end position="279"/>
    </location>
</feature>
<comment type="subcellular location">
    <subcellularLocation>
        <location evidence="1">Cell membrane</location>
        <topology evidence="1">Multi-pass membrane protein</topology>
    </subcellularLocation>
    <subcellularLocation>
        <location evidence="8">Membrane</location>
        <topology evidence="8">Multi-pass membrane protein</topology>
    </subcellularLocation>
</comment>
<feature type="transmembrane region" description="Helical" evidence="9">
    <location>
        <begin position="139"/>
        <end position="160"/>
    </location>
</feature>
<dbReference type="GO" id="GO:0071916">
    <property type="term" value="F:dipeptide transmembrane transporter activity"/>
    <property type="evidence" value="ECO:0007669"/>
    <property type="project" value="UniProtKB-ARBA"/>
</dbReference>
<sequence>MMNLFREQPRAFHMIFMLELWERFGFYTVQGILTLFFIRHLGYTDIQSYYTFGAFSALVYGMVVIGGYLGDRVLGTKRTIVLGLIVLSAGYFSLALVGKAHIFLALGLICVGNGLFKANPSNLLSKCYEENDPRLHGGFTLYYMAINLGSMVALVLGPAVSTTYGYSYAYTISAVGLCLGLVNYWFQRKHVANVNTEADLRKIGFIQWSIVLFSIFLFTEIAAYLLQHVMLAKNLLWTITILVVGVYMLMMRKQGKVSFMRMLVALALMIEAVIFFTLYQQMPTSLNLFAVHNVIPTFLGISIDPQSFQALNPIWIVIMSPVLAYFYRKLNQTGVMFTIPYKFALGMTMCAISFLLLYFARYFYTGNGLVSSWWMISSYLFQSIGELLVSALGVAMVAELVPAANAGFVMGMWFLTSAVAGFIGASVASFTALPEHIKPGVESLVIYTDVFACIGLVTLAISVIMWILSPRLTRFISIEATKKESDIESAQYSTTYIPSH</sequence>
<dbReference type="CDD" id="cd17346">
    <property type="entry name" value="MFS_DtpA_like"/>
    <property type="match status" value="1"/>
</dbReference>
<reference evidence="10 11" key="1">
    <citation type="submission" date="2015-11" db="EMBL/GenBank/DDBJ databases">
        <title>Genomic analysis of 38 Legionella species identifies large and diverse effector repertoires.</title>
        <authorList>
            <person name="Burstein D."/>
            <person name="Amaro F."/>
            <person name="Zusman T."/>
            <person name="Lifshitz Z."/>
            <person name="Cohen O."/>
            <person name="Gilbert J.A."/>
            <person name="Pupko T."/>
            <person name="Shuman H.A."/>
            <person name="Segal G."/>
        </authorList>
    </citation>
    <scope>NUCLEOTIDE SEQUENCE [LARGE SCALE GENOMIC DNA]</scope>
    <source>
        <strain evidence="10 11">ATCC 51914</strain>
    </source>
</reference>
<dbReference type="Gene3D" id="1.20.1250.20">
    <property type="entry name" value="MFS general substrate transporter like domains"/>
    <property type="match status" value="1"/>
</dbReference>
<comment type="similarity">
    <text evidence="8">Belongs to the major facilitator superfamily. Proton-dependent oligopeptide transporter (POT/PTR) (TC 2.A.17) family.</text>
</comment>
<gene>
    <name evidence="10" type="primary">yhiP</name>
    <name evidence="10" type="ORF">Lwal_2018</name>
</gene>